<evidence type="ECO:0000256" key="2">
    <source>
        <dbReference type="ARBA" id="ARBA00004155"/>
    </source>
</evidence>
<feature type="non-terminal residue" evidence="21">
    <location>
        <position position="472"/>
    </location>
</feature>
<evidence type="ECO:0000256" key="10">
    <source>
        <dbReference type="ARBA" id="ARBA00023004"/>
    </source>
</evidence>
<evidence type="ECO:0000256" key="15">
    <source>
        <dbReference type="ARBA" id="ARBA00032337"/>
    </source>
</evidence>
<evidence type="ECO:0000256" key="13">
    <source>
        <dbReference type="ARBA" id="ARBA00023180"/>
    </source>
</evidence>
<evidence type="ECO:0000256" key="7">
    <source>
        <dbReference type="ARBA" id="ARBA00022692"/>
    </source>
</evidence>
<keyword evidence="9 20" id="KW-1133">Transmembrane helix</keyword>
<name>A0A7K8R3K9_9PASS</name>
<evidence type="ECO:0000256" key="16">
    <source>
        <dbReference type="ARBA" id="ARBA00035584"/>
    </source>
</evidence>
<evidence type="ECO:0000256" key="9">
    <source>
        <dbReference type="ARBA" id="ARBA00022989"/>
    </source>
</evidence>
<evidence type="ECO:0000256" key="19">
    <source>
        <dbReference type="ARBA" id="ARBA00048522"/>
    </source>
</evidence>
<keyword evidence="22" id="KW-1185">Reference proteome</keyword>
<dbReference type="GO" id="GO:0005381">
    <property type="term" value="F:iron ion transmembrane transporter activity"/>
    <property type="evidence" value="ECO:0007669"/>
    <property type="project" value="TreeGrafter"/>
</dbReference>
<comment type="function">
    <text evidence="17">Macrophage-specific antiporter that fluxes metal ions in either direction against a proton gradient. Localized to late endosomal lysosomal membranes, delivers bivalent cations from the cytosol into these acidic compartments where they may directly affect antimicrobial activity. Involved in iron metabolism and host natural resistance to infection with intracellular parasites. Pathogen resistance involves sequestration of Fe(2+) and Mn(2+), cofactors of both prokaryotic and eukaryotic catalases and superoxide dismutases, not only to protect the macrophage against its own generation of reactive oxygen species, but to deny the cations to the pathogen for synthesis of its protective enzymes.</text>
</comment>
<evidence type="ECO:0000256" key="17">
    <source>
        <dbReference type="ARBA" id="ARBA00035618"/>
    </source>
</evidence>
<dbReference type="PRINTS" id="PR00447">
    <property type="entry name" value="NATRESASSCMP"/>
</dbReference>
<protein>
    <recommendedName>
        <fullName evidence="4">Natural resistance-associated macrophage protein 1</fullName>
    </recommendedName>
    <alternativeName>
        <fullName evidence="15">Solute carrier family 11 member 1</fullName>
    </alternativeName>
</protein>
<keyword evidence="6" id="KW-0410">Iron transport</keyword>
<comment type="catalytic activity">
    <reaction evidence="18">
        <text>Zn(2+)(in) + H(+)(out) = Zn(2+)(out) + H(+)(in)</text>
        <dbReference type="Rhea" id="RHEA:28839"/>
        <dbReference type="ChEBI" id="CHEBI:15378"/>
        <dbReference type="ChEBI" id="CHEBI:29105"/>
    </reaction>
</comment>
<comment type="subcellular location">
    <subcellularLocation>
        <location evidence="1">Late endosome membrane</location>
        <topology evidence="1">Multi-pass membrane protein</topology>
    </subcellularLocation>
    <subcellularLocation>
        <location evidence="2">Lysosome membrane</location>
        <topology evidence="2">Multi-pass membrane protein</topology>
    </subcellularLocation>
</comment>
<accession>A0A7K8R3K9</accession>
<proteinExistence type="inferred from homology"/>
<evidence type="ECO:0000256" key="1">
    <source>
        <dbReference type="ARBA" id="ARBA00004107"/>
    </source>
</evidence>
<feature type="non-terminal residue" evidence="21">
    <location>
        <position position="1"/>
    </location>
</feature>
<evidence type="ECO:0000313" key="22">
    <source>
        <dbReference type="Proteomes" id="UP000567624"/>
    </source>
</evidence>
<dbReference type="GO" id="GO:0005886">
    <property type="term" value="C:plasma membrane"/>
    <property type="evidence" value="ECO:0007669"/>
    <property type="project" value="TreeGrafter"/>
</dbReference>
<keyword evidence="5" id="KW-0813">Transport</keyword>
<evidence type="ECO:0000256" key="11">
    <source>
        <dbReference type="ARBA" id="ARBA00023065"/>
    </source>
</evidence>
<feature type="transmembrane region" description="Helical" evidence="20">
    <location>
        <begin position="421"/>
        <end position="441"/>
    </location>
</feature>
<dbReference type="GO" id="GO:0030670">
    <property type="term" value="C:phagocytic vesicle membrane"/>
    <property type="evidence" value="ECO:0007669"/>
    <property type="project" value="TreeGrafter"/>
</dbReference>
<keyword evidence="14" id="KW-0458">Lysosome</keyword>
<dbReference type="GO" id="GO:0005384">
    <property type="term" value="F:manganese ion transmembrane transporter activity"/>
    <property type="evidence" value="ECO:0007669"/>
    <property type="project" value="TreeGrafter"/>
</dbReference>
<feature type="transmembrane region" description="Helical" evidence="20">
    <location>
        <begin position="453"/>
        <end position="471"/>
    </location>
</feature>
<evidence type="ECO:0000256" key="20">
    <source>
        <dbReference type="SAM" id="Phobius"/>
    </source>
</evidence>
<keyword evidence="8" id="KW-0967">Endosome</keyword>
<dbReference type="PANTHER" id="PTHR11706">
    <property type="entry name" value="SOLUTE CARRIER PROTEIN FAMILY 11 MEMBER"/>
    <property type="match status" value="1"/>
</dbReference>
<dbReference type="InterPro" id="IPR001046">
    <property type="entry name" value="NRAMP_fam"/>
</dbReference>
<organism evidence="21 22">
    <name type="scientific">Smithornis capensis</name>
    <dbReference type="NCBI Taxonomy" id="363769"/>
    <lineage>
        <taxon>Eukaryota</taxon>
        <taxon>Metazoa</taxon>
        <taxon>Chordata</taxon>
        <taxon>Craniata</taxon>
        <taxon>Vertebrata</taxon>
        <taxon>Euteleostomi</taxon>
        <taxon>Archelosauria</taxon>
        <taxon>Archosauria</taxon>
        <taxon>Dinosauria</taxon>
        <taxon>Saurischia</taxon>
        <taxon>Theropoda</taxon>
        <taxon>Coelurosauria</taxon>
        <taxon>Aves</taxon>
        <taxon>Neognathae</taxon>
        <taxon>Neoaves</taxon>
        <taxon>Telluraves</taxon>
        <taxon>Australaves</taxon>
        <taxon>Passeriformes</taxon>
        <taxon>Eurylaimidae</taxon>
        <taxon>Smithornis</taxon>
    </lineage>
</organism>
<dbReference type="GO" id="GO:0005765">
    <property type="term" value="C:lysosomal membrane"/>
    <property type="evidence" value="ECO:0007669"/>
    <property type="project" value="UniProtKB-SubCell"/>
</dbReference>
<keyword evidence="7 20" id="KW-0812">Transmembrane</keyword>
<evidence type="ECO:0000313" key="21">
    <source>
        <dbReference type="EMBL" id="NXF11794.1"/>
    </source>
</evidence>
<comment type="similarity">
    <text evidence="3">Belongs to the NRAMP family.</text>
</comment>
<evidence type="ECO:0000256" key="14">
    <source>
        <dbReference type="ARBA" id="ARBA00023228"/>
    </source>
</evidence>
<dbReference type="Pfam" id="PF01566">
    <property type="entry name" value="Nramp"/>
    <property type="match status" value="2"/>
</dbReference>
<evidence type="ECO:0000256" key="18">
    <source>
        <dbReference type="ARBA" id="ARBA00047695"/>
    </source>
</evidence>
<reference evidence="21 22" key="1">
    <citation type="submission" date="2019-09" db="EMBL/GenBank/DDBJ databases">
        <title>Bird 10,000 Genomes (B10K) Project - Family phase.</title>
        <authorList>
            <person name="Zhang G."/>
        </authorList>
    </citation>
    <scope>NUCLEOTIDE SEQUENCE [LARGE SCALE GENOMIC DNA]</scope>
    <source>
        <strain evidence="21">B10K-CU-031-20</strain>
    </source>
</reference>
<dbReference type="Proteomes" id="UP000567624">
    <property type="component" value="Unassembled WGS sequence"/>
</dbReference>
<keyword evidence="11" id="KW-0406">Ion transport</keyword>
<comment type="caution">
    <text evidence="21">The sequence shown here is derived from an EMBL/GenBank/DDBJ whole genome shotgun (WGS) entry which is preliminary data.</text>
</comment>
<keyword evidence="10" id="KW-0408">Iron</keyword>
<evidence type="ECO:0000256" key="6">
    <source>
        <dbReference type="ARBA" id="ARBA00022496"/>
    </source>
</evidence>
<evidence type="ECO:0000256" key="12">
    <source>
        <dbReference type="ARBA" id="ARBA00023136"/>
    </source>
</evidence>
<dbReference type="PANTHER" id="PTHR11706:SF52">
    <property type="entry name" value="NATURAL RESISTANCE-ASSOCIATED MACROPHAGE PROTEIN 1"/>
    <property type="match status" value="1"/>
</dbReference>
<feature type="transmembrane region" description="Helical" evidence="20">
    <location>
        <begin position="387"/>
        <end position="409"/>
    </location>
</feature>
<keyword evidence="13" id="KW-0325">Glycoprotein</keyword>
<feature type="transmembrane region" description="Helical" evidence="20">
    <location>
        <begin position="307"/>
        <end position="328"/>
    </location>
</feature>
<dbReference type="EMBL" id="VWYW01000795">
    <property type="protein sequence ID" value="NXF11794.1"/>
    <property type="molecule type" value="Genomic_DNA"/>
</dbReference>
<dbReference type="GO" id="GO:0031902">
    <property type="term" value="C:late endosome membrane"/>
    <property type="evidence" value="ECO:0007669"/>
    <property type="project" value="UniProtKB-SubCell"/>
</dbReference>
<sequence length="472" mass="51923">SQPGFSFRKLWAFTGPGFLMSIAYLDPGNVESDLQCGAVAGFKLLWVLLWATVLGLLCQRLAIRLGVVTGKDLGEICYLYYPKVSSHVWSRWGRNLGGLEGRDHMANEDWSSGSPSGSRIPLRRSEQRCWLNDKFPKGGLDSYLCPALPCPSLLSIISRQLGPINSHWGRDGGAGWDLASVFHPEIVSCNKPRGVSRGSHVALGSLTQPGDRDFHTGRCASSLRAKTHCGLRHFMHPLENGILHISFPEMWCGGVPLCLWGLLGGCHTCACHALQHNKCINSSISHYADIFPANNETVSVDIYQGGVILGCYFGAVALYIWAIGILAAGQSSTMTGTYAGQFVMEGFLQLRWSRFARVLFTRSFAILPTIFVAVFKDVSHLTGMNDLLNVLQSILLPFAVLPVLTFTSLHPLMQDFTNSLPWKLLMILITGLVCAINIYFVVDFLPMLQGLEYYIPLGLLLAAYTAFIAYLV</sequence>
<feature type="transmembrane region" description="Helical" evidence="20">
    <location>
        <begin position="37"/>
        <end position="57"/>
    </location>
</feature>
<comment type="catalytic activity">
    <reaction evidence="19">
        <text>Mn(2+)(in) + H(+)(out) = Mn(2+)(out) + H(+)(in)</text>
        <dbReference type="Rhea" id="RHEA:73063"/>
        <dbReference type="ChEBI" id="CHEBI:15378"/>
        <dbReference type="ChEBI" id="CHEBI:29035"/>
    </reaction>
</comment>
<comment type="catalytic activity">
    <reaction evidence="16">
        <text>Fe(2+)(in) + H(+)(out) = Fe(2+)(out) + H(+)(in)</text>
        <dbReference type="Rhea" id="RHEA:29439"/>
        <dbReference type="ChEBI" id="CHEBI:15378"/>
        <dbReference type="ChEBI" id="CHEBI:29033"/>
    </reaction>
</comment>
<evidence type="ECO:0000256" key="8">
    <source>
        <dbReference type="ARBA" id="ARBA00022753"/>
    </source>
</evidence>
<feature type="transmembrane region" description="Helical" evidence="20">
    <location>
        <begin position="7"/>
        <end position="25"/>
    </location>
</feature>
<dbReference type="AlphaFoldDB" id="A0A7K8R3K9"/>
<evidence type="ECO:0000256" key="4">
    <source>
        <dbReference type="ARBA" id="ARBA00015099"/>
    </source>
</evidence>
<dbReference type="GO" id="GO:0051139">
    <property type="term" value="F:metal cation:proton antiporter activity"/>
    <property type="evidence" value="ECO:0007669"/>
    <property type="project" value="TreeGrafter"/>
</dbReference>
<dbReference type="GO" id="GO:0015086">
    <property type="term" value="F:cadmium ion transmembrane transporter activity"/>
    <property type="evidence" value="ECO:0007669"/>
    <property type="project" value="TreeGrafter"/>
</dbReference>
<evidence type="ECO:0000256" key="5">
    <source>
        <dbReference type="ARBA" id="ARBA00022448"/>
    </source>
</evidence>
<keyword evidence="12 20" id="KW-0472">Membrane</keyword>
<gene>
    <name evidence="21" type="primary">Slc11a1</name>
    <name evidence="21" type="ORF">SMICAP_R04983</name>
</gene>
<evidence type="ECO:0000256" key="3">
    <source>
        <dbReference type="ARBA" id="ARBA00006670"/>
    </source>
</evidence>
<feature type="transmembrane region" description="Helical" evidence="20">
    <location>
        <begin position="355"/>
        <end position="375"/>
    </location>
</feature>